<comment type="caution">
    <text evidence="2">The sequence shown here is derived from an EMBL/GenBank/DDBJ whole genome shotgun (WGS) entry which is preliminary data.</text>
</comment>
<protein>
    <submittedName>
        <fullName evidence="2">Ubiquinone/menaquinone biosynthesis C-methylase UbiE</fullName>
    </submittedName>
</protein>
<dbReference type="RefSeq" id="WP_307276269.1">
    <property type="nucleotide sequence ID" value="NZ_JAUSVX010000008.1"/>
</dbReference>
<evidence type="ECO:0000313" key="2">
    <source>
        <dbReference type="EMBL" id="MDQ0471336.1"/>
    </source>
</evidence>
<proteinExistence type="predicted"/>
<dbReference type="Gene3D" id="3.40.50.150">
    <property type="entry name" value="Vaccinia Virus protein VP39"/>
    <property type="match status" value="1"/>
</dbReference>
<reference evidence="2 3" key="1">
    <citation type="submission" date="2023-07" db="EMBL/GenBank/DDBJ databases">
        <title>Genomic Encyclopedia of Type Strains, Phase IV (KMG-IV): sequencing the most valuable type-strain genomes for metagenomic binning, comparative biology and taxonomic classification.</title>
        <authorList>
            <person name="Goeker M."/>
        </authorList>
    </citation>
    <scope>NUCLEOTIDE SEQUENCE [LARGE SCALE GENOMIC DNA]</scope>
    <source>
        <strain evidence="2 3">DSM 19619</strain>
    </source>
</reference>
<dbReference type="Pfam" id="PF08241">
    <property type="entry name" value="Methyltransf_11"/>
    <property type="match status" value="1"/>
</dbReference>
<gene>
    <name evidence="2" type="ORF">QO011_004359</name>
</gene>
<dbReference type="SUPFAM" id="SSF53335">
    <property type="entry name" value="S-adenosyl-L-methionine-dependent methyltransferases"/>
    <property type="match status" value="1"/>
</dbReference>
<dbReference type="Proteomes" id="UP001242480">
    <property type="component" value="Unassembled WGS sequence"/>
</dbReference>
<evidence type="ECO:0000259" key="1">
    <source>
        <dbReference type="Pfam" id="PF08241"/>
    </source>
</evidence>
<feature type="domain" description="Methyltransferase type 11" evidence="1">
    <location>
        <begin position="50"/>
        <end position="143"/>
    </location>
</feature>
<accession>A0ABU0JAP1</accession>
<dbReference type="PANTHER" id="PTHR43591">
    <property type="entry name" value="METHYLTRANSFERASE"/>
    <property type="match status" value="1"/>
</dbReference>
<keyword evidence="3" id="KW-1185">Reference proteome</keyword>
<dbReference type="CDD" id="cd02440">
    <property type="entry name" value="AdoMet_MTases"/>
    <property type="match status" value="1"/>
</dbReference>
<keyword evidence="2" id="KW-0830">Ubiquinone</keyword>
<dbReference type="PANTHER" id="PTHR43591:SF81">
    <property type="entry name" value="MAGNESIUM PROTOPORPHYRIN IX METHYLTRANSFERASE, CHLOROPLASTIC-RELATED"/>
    <property type="match status" value="1"/>
</dbReference>
<dbReference type="InterPro" id="IPR013216">
    <property type="entry name" value="Methyltransf_11"/>
</dbReference>
<organism evidence="2 3">
    <name type="scientific">Labrys wisconsinensis</name>
    <dbReference type="NCBI Taxonomy" id="425677"/>
    <lineage>
        <taxon>Bacteria</taxon>
        <taxon>Pseudomonadati</taxon>
        <taxon>Pseudomonadota</taxon>
        <taxon>Alphaproteobacteria</taxon>
        <taxon>Hyphomicrobiales</taxon>
        <taxon>Xanthobacteraceae</taxon>
        <taxon>Labrys</taxon>
    </lineage>
</organism>
<dbReference type="InterPro" id="IPR029063">
    <property type="entry name" value="SAM-dependent_MTases_sf"/>
</dbReference>
<evidence type="ECO:0000313" key="3">
    <source>
        <dbReference type="Proteomes" id="UP001242480"/>
    </source>
</evidence>
<dbReference type="EMBL" id="JAUSVX010000008">
    <property type="protein sequence ID" value="MDQ0471336.1"/>
    <property type="molecule type" value="Genomic_DNA"/>
</dbReference>
<name>A0ABU0JAP1_9HYPH</name>
<sequence>MDRTEVARHWEANAETWTRHARAGYDVYRDALNTPAFLAMLPPIAGLEGLDIGCGEGSNTRQLARLGARMRAVDIAPTFIRHALDQEAAEPLGIRFQVGDGMELPFASASFDFVTSFMALMDMPDQGRVLAEAARVLRPGGFLQFSILHPCFVPPHRKTLREPDGHVRAIEVGGYFDAIDGQIDRWWFTAAPQEERRTVAPFAVPRFHRTLSQWVDLVCDAGLVIERFGEPCADPALAEAEPHVADTRVAPIFLHVRARKPA</sequence>